<reference evidence="2 3" key="1">
    <citation type="submission" date="2024-01" db="EMBL/GenBank/DDBJ databases">
        <title>Genome insights into Plantactinospora sonchi sp. nov.</title>
        <authorList>
            <person name="Wang L."/>
        </authorList>
    </citation>
    <scope>NUCLEOTIDE SEQUENCE [LARGE SCALE GENOMIC DNA]</scope>
    <source>
        <strain evidence="2 3">NEAU-QY2</strain>
    </source>
</reference>
<feature type="transmembrane region" description="Helical" evidence="1">
    <location>
        <begin position="42"/>
        <end position="61"/>
    </location>
</feature>
<dbReference type="EMBL" id="JAZGQK010000047">
    <property type="protein sequence ID" value="MEE6263959.1"/>
    <property type="molecule type" value="Genomic_DNA"/>
</dbReference>
<sequence length="71" mass="7402">MSSSPAAAASPSQGSARAVSLAATPIMETLRGLLLGTPIGNSVVIALGWCAVISLVGYVWAKRLYNRDRTR</sequence>
<dbReference type="Proteomes" id="UP001332243">
    <property type="component" value="Unassembled WGS sequence"/>
</dbReference>
<keyword evidence="1" id="KW-0472">Membrane</keyword>
<proteinExistence type="predicted"/>
<keyword evidence="1" id="KW-1133">Transmembrane helix</keyword>
<organism evidence="2 3">
    <name type="scientific">Plantactinospora sonchi</name>
    <dbReference type="NCBI Taxonomy" id="1544735"/>
    <lineage>
        <taxon>Bacteria</taxon>
        <taxon>Bacillati</taxon>
        <taxon>Actinomycetota</taxon>
        <taxon>Actinomycetes</taxon>
        <taxon>Micromonosporales</taxon>
        <taxon>Micromonosporaceae</taxon>
        <taxon>Plantactinospora</taxon>
    </lineage>
</organism>
<evidence type="ECO:0008006" key="4">
    <source>
        <dbReference type="Google" id="ProtNLM"/>
    </source>
</evidence>
<protein>
    <recommendedName>
        <fullName evidence="4">ABC transporter permease</fullName>
    </recommendedName>
</protein>
<dbReference type="RefSeq" id="WP_331218751.1">
    <property type="nucleotide sequence ID" value="NZ_JAZGQK010000047.1"/>
</dbReference>
<name>A0ABU7S5H6_9ACTN</name>
<evidence type="ECO:0000256" key="1">
    <source>
        <dbReference type="SAM" id="Phobius"/>
    </source>
</evidence>
<comment type="caution">
    <text evidence="2">The sequence shown here is derived from an EMBL/GenBank/DDBJ whole genome shotgun (WGS) entry which is preliminary data.</text>
</comment>
<evidence type="ECO:0000313" key="2">
    <source>
        <dbReference type="EMBL" id="MEE6263959.1"/>
    </source>
</evidence>
<keyword evidence="3" id="KW-1185">Reference proteome</keyword>
<evidence type="ECO:0000313" key="3">
    <source>
        <dbReference type="Proteomes" id="UP001332243"/>
    </source>
</evidence>
<keyword evidence="1" id="KW-0812">Transmembrane</keyword>
<accession>A0ABU7S5H6</accession>
<gene>
    <name evidence="2" type="ORF">V1633_36480</name>
</gene>